<comment type="caution">
    <text evidence="5">The sequence shown here is derived from an EMBL/GenBank/DDBJ whole genome shotgun (WGS) entry which is preliminary data.</text>
</comment>
<dbReference type="InterPro" id="IPR013103">
    <property type="entry name" value="RVT_2"/>
</dbReference>
<dbReference type="PROSITE" id="PS50994">
    <property type="entry name" value="INTEGRASE"/>
    <property type="match status" value="1"/>
</dbReference>
<dbReference type="GO" id="GO:0046872">
    <property type="term" value="F:metal ion binding"/>
    <property type="evidence" value="ECO:0007669"/>
    <property type="project" value="UniProtKB-KW"/>
</dbReference>
<evidence type="ECO:0000313" key="5">
    <source>
        <dbReference type="EMBL" id="KAK3001652.1"/>
    </source>
</evidence>
<dbReference type="Gene3D" id="3.30.420.10">
    <property type="entry name" value="Ribonuclease H-like superfamily/Ribonuclease H"/>
    <property type="match status" value="1"/>
</dbReference>
<dbReference type="InterPro" id="IPR036397">
    <property type="entry name" value="RNaseH_sf"/>
</dbReference>
<keyword evidence="1" id="KW-0479">Metal-binding</keyword>
<evidence type="ECO:0000259" key="4">
    <source>
        <dbReference type="PROSITE" id="PS50994"/>
    </source>
</evidence>
<gene>
    <name evidence="5" type="ORF">RJ639_020392</name>
</gene>
<dbReference type="Proteomes" id="UP001188597">
    <property type="component" value="Unassembled WGS sequence"/>
</dbReference>
<feature type="region of interest" description="Disordered" evidence="3">
    <location>
        <begin position="1"/>
        <end position="25"/>
    </location>
</feature>
<dbReference type="Pfam" id="PF07727">
    <property type="entry name" value="RVT_2"/>
    <property type="match status" value="1"/>
</dbReference>
<reference evidence="5" key="1">
    <citation type="submission" date="2022-12" db="EMBL/GenBank/DDBJ databases">
        <title>Draft genome assemblies for two species of Escallonia (Escalloniales).</title>
        <authorList>
            <person name="Chanderbali A."/>
            <person name="Dervinis C."/>
            <person name="Anghel I."/>
            <person name="Soltis D."/>
            <person name="Soltis P."/>
            <person name="Zapata F."/>
        </authorList>
    </citation>
    <scope>NUCLEOTIDE SEQUENCE</scope>
    <source>
        <strain evidence="5">UCBG64.0493</strain>
        <tissue evidence="5">Leaf</tissue>
    </source>
</reference>
<evidence type="ECO:0000256" key="3">
    <source>
        <dbReference type="SAM" id="MobiDB-lite"/>
    </source>
</evidence>
<feature type="domain" description="Integrase catalytic" evidence="4">
    <location>
        <begin position="219"/>
        <end position="322"/>
    </location>
</feature>
<dbReference type="GO" id="GO:0015074">
    <property type="term" value="P:DNA integration"/>
    <property type="evidence" value="ECO:0007669"/>
    <property type="project" value="InterPro"/>
</dbReference>
<dbReference type="GO" id="GO:0003676">
    <property type="term" value="F:nucleic acid binding"/>
    <property type="evidence" value="ECO:0007669"/>
    <property type="project" value="InterPro"/>
</dbReference>
<name>A0AA89AGV3_9ASTE</name>
<evidence type="ECO:0000256" key="1">
    <source>
        <dbReference type="ARBA" id="ARBA00022723"/>
    </source>
</evidence>
<dbReference type="GO" id="GO:0016787">
    <property type="term" value="F:hydrolase activity"/>
    <property type="evidence" value="ECO:0007669"/>
    <property type="project" value="UniProtKB-KW"/>
</dbReference>
<dbReference type="CDD" id="cd09272">
    <property type="entry name" value="RNase_HI_RT_Ty1"/>
    <property type="match status" value="1"/>
</dbReference>
<organism evidence="5 6">
    <name type="scientific">Escallonia herrerae</name>
    <dbReference type="NCBI Taxonomy" id="1293975"/>
    <lineage>
        <taxon>Eukaryota</taxon>
        <taxon>Viridiplantae</taxon>
        <taxon>Streptophyta</taxon>
        <taxon>Embryophyta</taxon>
        <taxon>Tracheophyta</taxon>
        <taxon>Spermatophyta</taxon>
        <taxon>Magnoliopsida</taxon>
        <taxon>eudicotyledons</taxon>
        <taxon>Gunneridae</taxon>
        <taxon>Pentapetalae</taxon>
        <taxon>asterids</taxon>
        <taxon>campanulids</taxon>
        <taxon>Escalloniales</taxon>
        <taxon>Escalloniaceae</taxon>
        <taxon>Escallonia</taxon>
    </lineage>
</organism>
<dbReference type="PANTHER" id="PTHR42648:SF28">
    <property type="entry name" value="TRANSPOSON-ENCODED PROTEIN WITH RIBONUCLEASE H-LIKE AND RETROVIRUS ZINC FINGER-LIKE DOMAINS"/>
    <property type="match status" value="1"/>
</dbReference>
<dbReference type="InterPro" id="IPR057670">
    <property type="entry name" value="SH3_retrovirus"/>
</dbReference>
<dbReference type="Pfam" id="PF25597">
    <property type="entry name" value="SH3_retrovirus"/>
    <property type="match status" value="1"/>
</dbReference>
<dbReference type="InterPro" id="IPR012337">
    <property type="entry name" value="RNaseH-like_sf"/>
</dbReference>
<dbReference type="EMBL" id="JAVXUP010002741">
    <property type="protein sequence ID" value="KAK3001652.1"/>
    <property type="molecule type" value="Genomic_DNA"/>
</dbReference>
<keyword evidence="6" id="KW-1185">Reference proteome</keyword>
<protein>
    <recommendedName>
        <fullName evidence="4">Integrase catalytic domain-containing protein</fullName>
    </recommendedName>
</protein>
<dbReference type="PANTHER" id="PTHR42648">
    <property type="entry name" value="TRANSPOSASE, PUTATIVE-RELATED"/>
    <property type="match status" value="1"/>
</dbReference>
<dbReference type="AlphaFoldDB" id="A0AA89AGV3"/>
<accession>A0AA89AGV3</accession>
<dbReference type="InterPro" id="IPR039537">
    <property type="entry name" value="Retrotran_Ty1/copia-like"/>
</dbReference>
<proteinExistence type="predicted"/>
<evidence type="ECO:0000313" key="6">
    <source>
        <dbReference type="Proteomes" id="UP001188597"/>
    </source>
</evidence>
<evidence type="ECO:0000256" key="2">
    <source>
        <dbReference type="ARBA" id="ARBA00022801"/>
    </source>
</evidence>
<dbReference type="SUPFAM" id="SSF53098">
    <property type="entry name" value="Ribonuclease H-like"/>
    <property type="match status" value="1"/>
</dbReference>
<dbReference type="InterPro" id="IPR001584">
    <property type="entry name" value="Integrase_cat-core"/>
</dbReference>
<sequence length="474" mass="54102">MQALEQENGELHQALTGDCSEGRPRSAVQEHNVLIEVIITSRMGTCEANMVTECKARESANTVVNADVENPRANIRAHVKKSMGKNDAPLLPLPLDTTTQTLAPSFFLLLEEKAQDSFTLTRGFRCVRAFCNKDELLIILALFDCLQLNLMTSSLGPKRVSFKAASHTSKGVLDYVHSDVWGPIRHISNRRARYFVTFIDDFSRKWKARVENQTGKKLKYFRSDNGMEYKDEEFLQFCRDKGIIRNFLVKRTSEQNRVAERMNRTLLERARCMRLNAEVVNTACYLINRSPSSAINHRVPKENEERSKLDPKSKECIFLGYEEGVKGYMLWDPVAKKRVISKDMVLDDGSLLLLTLYVDDMLIAVKSKSHILHLKKLLSREFDMKDLGSAKKILGMEIHRDRKAGKLWSTAALSTTEAEYMELTEAKEALWLKGLVEELGFKQRGVLLQCDSQSAMDLAKNQDGDEKQSYYKNR</sequence>
<keyword evidence="2" id="KW-0378">Hydrolase</keyword>